<gene>
    <name evidence="2" type="ORF">CUR83_00865</name>
</gene>
<evidence type="ECO:0000313" key="3">
    <source>
        <dbReference type="Proteomes" id="UP001243298"/>
    </source>
</evidence>
<dbReference type="Proteomes" id="UP001243298">
    <property type="component" value="Unassembled WGS sequence"/>
</dbReference>
<feature type="domain" description="Glycosyltransferase 2-like" evidence="1">
    <location>
        <begin position="41"/>
        <end position="156"/>
    </location>
</feature>
<protein>
    <recommendedName>
        <fullName evidence="1">Glycosyltransferase 2-like domain-containing protein</fullName>
    </recommendedName>
</protein>
<reference evidence="2 3" key="1">
    <citation type="submission" date="2017-11" db="EMBL/GenBank/DDBJ databases">
        <title>Whole genome sequencing of Psychrobacter pocilloporae S6-60T(=JCM 31058T=LMG 29157T).</title>
        <authorList>
            <person name="Das S.K."/>
        </authorList>
    </citation>
    <scope>NUCLEOTIDE SEQUENCE [LARGE SCALE GENOMIC DNA]</scope>
    <source>
        <strain evidence="2 3">S6-60</strain>
    </source>
</reference>
<keyword evidence="3" id="KW-1185">Reference proteome</keyword>
<sequence length="258" mass="27966">MSGCCPNLRCVPNNHLLIIRKTKPMMHHDKASPKRPTAPVSVITTCYGRNTHLYNLLAALANSSTPPAEVIIVNDDADPKRLNEYALNIVQIPTTKDGNDKQARFDIGHNRNIGATHASFDALIFLDVDCLVAADSIAGLYSKLTAHPNALLMGQPKYLTRPLSAAESAALSAGMLNNAALDALSVYNPYRPNFAPTDSLAPAAMTQTEDFGAFWSLCFAITRQQFDALGALTPLMSATARRTLTLRFAHARAACRFI</sequence>
<proteinExistence type="predicted"/>
<dbReference type="CDD" id="cd00761">
    <property type="entry name" value="Glyco_tranf_GTA_type"/>
    <property type="match status" value="1"/>
</dbReference>
<dbReference type="SUPFAM" id="SSF53448">
    <property type="entry name" value="Nucleotide-diphospho-sugar transferases"/>
    <property type="match status" value="1"/>
</dbReference>
<dbReference type="EMBL" id="PGFT01000001">
    <property type="protein sequence ID" value="MDH4903644.1"/>
    <property type="molecule type" value="Genomic_DNA"/>
</dbReference>
<dbReference type="Gene3D" id="3.90.550.10">
    <property type="entry name" value="Spore Coat Polysaccharide Biosynthesis Protein SpsA, Chain A"/>
    <property type="match status" value="1"/>
</dbReference>
<accession>A0ABT6IP91</accession>
<dbReference type="Pfam" id="PF00535">
    <property type="entry name" value="Glycos_transf_2"/>
    <property type="match status" value="1"/>
</dbReference>
<name>A0ABT6IP91_9GAMM</name>
<dbReference type="InterPro" id="IPR029044">
    <property type="entry name" value="Nucleotide-diphossugar_trans"/>
</dbReference>
<organism evidence="2 3">
    <name type="scientific">Psychrobacter pocilloporae</name>
    <dbReference type="NCBI Taxonomy" id="1775882"/>
    <lineage>
        <taxon>Bacteria</taxon>
        <taxon>Pseudomonadati</taxon>
        <taxon>Pseudomonadota</taxon>
        <taxon>Gammaproteobacteria</taxon>
        <taxon>Moraxellales</taxon>
        <taxon>Moraxellaceae</taxon>
        <taxon>Psychrobacter</taxon>
    </lineage>
</organism>
<evidence type="ECO:0000259" key="1">
    <source>
        <dbReference type="Pfam" id="PF00535"/>
    </source>
</evidence>
<comment type="caution">
    <text evidence="2">The sequence shown here is derived from an EMBL/GenBank/DDBJ whole genome shotgun (WGS) entry which is preliminary data.</text>
</comment>
<dbReference type="InterPro" id="IPR001173">
    <property type="entry name" value="Glyco_trans_2-like"/>
</dbReference>
<evidence type="ECO:0000313" key="2">
    <source>
        <dbReference type="EMBL" id="MDH4903644.1"/>
    </source>
</evidence>